<dbReference type="SMART" id="SM00226">
    <property type="entry name" value="LMWPc"/>
    <property type="match status" value="1"/>
</dbReference>
<proteinExistence type="predicted"/>
<keyword evidence="3" id="KW-0378">Hydrolase</keyword>
<dbReference type="EC" id="3.1.3.48" evidence="1"/>
<accession>A0ABY1VQU1</accession>
<keyword evidence="4" id="KW-1185">Reference proteome</keyword>
<dbReference type="GO" id="GO:0004725">
    <property type="term" value="F:protein tyrosine phosphatase activity"/>
    <property type="evidence" value="ECO:0007669"/>
    <property type="project" value="UniProtKB-EC"/>
</dbReference>
<sequence>MRLSYGVDGGGLAADWCGGSSHALRLGHAQAPGLRVLQGLLARGQGVRCGGLDLWAGARRETLCGVNAPVAPAEPPSLPNPRHPGQPYRIVMVCTGNICRSAMAEMVLTDRLLAAGVPLSGPKGVVVTSAGVSAEETGNPMDSRALRLLAERGYGQGADQPARLLAQRLSHHRAHRISDAELRQADLLLAMTASHQRELRRRCESLGLDPERVRMFRHYEPSEPQQAASPEATAARGLDAARGLGAGGGLDVPDPWYGTMADFVDTLQVVERVSEALCPRLEQLGAEPPKPS</sequence>
<dbReference type="InterPro" id="IPR036196">
    <property type="entry name" value="Ptyr_pPase_sf"/>
</dbReference>
<dbReference type="EMBL" id="UAPQ01000012">
    <property type="protein sequence ID" value="SPT55041.1"/>
    <property type="molecule type" value="Genomic_DNA"/>
</dbReference>
<evidence type="ECO:0000313" key="3">
    <source>
        <dbReference type="EMBL" id="SPT55041.1"/>
    </source>
</evidence>
<dbReference type="Pfam" id="PF01451">
    <property type="entry name" value="LMWPc"/>
    <property type="match status" value="1"/>
</dbReference>
<protein>
    <recommendedName>
        <fullName evidence="1">protein-tyrosine-phosphatase</fullName>
        <ecNumber evidence="1">3.1.3.48</ecNumber>
    </recommendedName>
</protein>
<dbReference type="PANTHER" id="PTHR11717:SF7">
    <property type="entry name" value="LOW MOLECULAR WEIGHT PHOSPHOTYROSINE PROTEIN PHOSPHATASE"/>
    <property type="match status" value="1"/>
</dbReference>
<dbReference type="Proteomes" id="UP000250006">
    <property type="component" value="Unassembled WGS sequence"/>
</dbReference>
<dbReference type="PANTHER" id="PTHR11717">
    <property type="entry name" value="LOW MOLECULAR WEIGHT PROTEIN TYROSINE PHOSPHATASE"/>
    <property type="match status" value="1"/>
</dbReference>
<evidence type="ECO:0000313" key="4">
    <source>
        <dbReference type="Proteomes" id="UP000250006"/>
    </source>
</evidence>
<dbReference type="Gene3D" id="3.40.50.2300">
    <property type="match status" value="1"/>
</dbReference>
<feature type="domain" description="Phosphotyrosine protein phosphatase I" evidence="2">
    <location>
        <begin position="88"/>
        <end position="280"/>
    </location>
</feature>
<name>A0ABY1VQU1_9ACTO</name>
<evidence type="ECO:0000259" key="2">
    <source>
        <dbReference type="SMART" id="SM00226"/>
    </source>
</evidence>
<dbReference type="InterPro" id="IPR050438">
    <property type="entry name" value="LMW_PTPase"/>
</dbReference>
<reference evidence="3 4" key="1">
    <citation type="submission" date="2018-06" db="EMBL/GenBank/DDBJ databases">
        <authorList>
            <consortium name="Pathogen Informatics"/>
            <person name="Doyle S."/>
        </authorList>
    </citation>
    <scope>NUCLEOTIDE SEQUENCE [LARGE SCALE GENOMIC DNA]</scope>
    <source>
        <strain evidence="3 4">NCTC11535</strain>
    </source>
</reference>
<dbReference type="SUPFAM" id="SSF52788">
    <property type="entry name" value="Phosphotyrosine protein phosphatases I"/>
    <property type="match status" value="1"/>
</dbReference>
<gene>
    <name evidence="3" type="primary">ptpA_2</name>
    <name evidence="3" type="ORF">NCTC11535_02211</name>
</gene>
<dbReference type="InterPro" id="IPR023485">
    <property type="entry name" value="Ptyr_pPase"/>
</dbReference>
<organism evidence="3 4">
    <name type="scientific">Actinomyces bovis</name>
    <dbReference type="NCBI Taxonomy" id="1658"/>
    <lineage>
        <taxon>Bacteria</taxon>
        <taxon>Bacillati</taxon>
        <taxon>Actinomycetota</taxon>
        <taxon>Actinomycetes</taxon>
        <taxon>Actinomycetales</taxon>
        <taxon>Actinomycetaceae</taxon>
        <taxon>Actinomyces</taxon>
    </lineage>
</organism>
<comment type="caution">
    <text evidence="3">The sequence shown here is derived from an EMBL/GenBank/DDBJ whole genome shotgun (WGS) entry which is preliminary data.</text>
</comment>
<evidence type="ECO:0000256" key="1">
    <source>
        <dbReference type="ARBA" id="ARBA00013064"/>
    </source>
</evidence>
<dbReference type="CDD" id="cd16343">
    <property type="entry name" value="LMWPTP"/>
    <property type="match status" value="1"/>
</dbReference>